<evidence type="ECO:0000313" key="1">
    <source>
        <dbReference type="EMBL" id="NLR78203.1"/>
    </source>
</evidence>
<keyword evidence="2" id="KW-1185">Reference proteome</keyword>
<evidence type="ECO:0000313" key="2">
    <source>
        <dbReference type="Proteomes" id="UP000552864"/>
    </source>
</evidence>
<reference evidence="1 2" key="1">
    <citation type="submission" date="2020-04" db="EMBL/GenBank/DDBJ databases">
        <authorList>
            <person name="Yin C."/>
        </authorList>
    </citation>
    <scope>NUCLEOTIDE SEQUENCE [LARGE SCALE GENOMIC DNA]</scope>
    <source>
        <strain evidence="1 2">Ak56</strain>
    </source>
</reference>
<dbReference type="EMBL" id="JABAHZ010000001">
    <property type="protein sequence ID" value="NLR78203.1"/>
    <property type="molecule type" value="Genomic_DNA"/>
</dbReference>
<comment type="caution">
    <text evidence="1">The sequence shown here is derived from an EMBL/GenBank/DDBJ whole genome shotgun (WGS) entry which is preliminary data.</text>
</comment>
<dbReference type="Proteomes" id="UP000552864">
    <property type="component" value="Unassembled WGS sequence"/>
</dbReference>
<proteinExistence type="predicted"/>
<name>A0A847SEL8_9BACT</name>
<sequence>MEVCSSKIITNARLLSDRIVCQEGCLLVYHDPHPDSACTCIIYDRQALLSAIDLTYPVHFITIGNGIDLTEWGVAPELVANIAAPFLEKCNYLTPPARNTQISRIYYIPDDVTCCLDTGLSVIKGFNCLLYLRFFFVAPAAVIAKLKPLANDNITFIPYEGDHTTFLSDCDILVSAGAIAVEGLLLGLPVIVAGKHGFGGLVTEDNLPAFIASGFHGRPGSHAVERIPPALLLEEINYVADIAGTEELECLLAFSPANISKLDIYRWEPAFARIQQVFQQQYILAQKVTDNRQLLQLVPKLSSSVIVEKSITSSEQAFWLRNIHTNKVLAVVDDYEARLIGQCNGSHTIASLTSILGAEYDITDCMAFIRLLWEARIMIFLPHSSPEIH</sequence>
<gene>
    <name evidence="1" type="ORF">HGH91_06180</name>
</gene>
<protein>
    <submittedName>
        <fullName evidence="1">Uncharacterized protein</fullName>
    </submittedName>
</protein>
<dbReference type="RefSeq" id="WP_168737548.1">
    <property type="nucleotide sequence ID" value="NZ_JABAHZ010000001.1"/>
</dbReference>
<dbReference type="AlphaFoldDB" id="A0A847SEL8"/>
<accession>A0A847SEL8</accession>
<organism evidence="1 2">
    <name type="scientific">Chitinophaga eiseniae</name>
    <dbReference type="NCBI Taxonomy" id="634771"/>
    <lineage>
        <taxon>Bacteria</taxon>
        <taxon>Pseudomonadati</taxon>
        <taxon>Bacteroidota</taxon>
        <taxon>Chitinophagia</taxon>
        <taxon>Chitinophagales</taxon>
        <taxon>Chitinophagaceae</taxon>
        <taxon>Chitinophaga</taxon>
    </lineage>
</organism>